<proteinExistence type="inferred from homology"/>
<dbReference type="GO" id="GO:0004252">
    <property type="term" value="F:serine-type endopeptidase activity"/>
    <property type="evidence" value="ECO:0007669"/>
    <property type="project" value="InterPro"/>
</dbReference>
<comment type="catalytic activity">
    <reaction evidence="1 8">
        <text>Cleavage of hydrophobic, N-terminal signal or leader sequences from secreted and periplasmic proteins.</text>
        <dbReference type="EC" id="3.4.21.89"/>
    </reaction>
</comment>
<evidence type="ECO:0000256" key="4">
    <source>
        <dbReference type="ARBA" id="ARBA00013208"/>
    </source>
</evidence>
<dbReference type="InterPro" id="IPR000223">
    <property type="entry name" value="Pept_S26A_signal_pept_1"/>
</dbReference>
<dbReference type="CDD" id="cd06530">
    <property type="entry name" value="S26_SPase_I"/>
    <property type="match status" value="1"/>
</dbReference>
<dbReference type="PROSITE" id="PS00761">
    <property type="entry name" value="SPASE_I_3"/>
    <property type="match status" value="1"/>
</dbReference>
<dbReference type="GO" id="GO:0006465">
    <property type="term" value="P:signal peptide processing"/>
    <property type="evidence" value="ECO:0007669"/>
    <property type="project" value="InterPro"/>
</dbReference>
<dbReference type="PANTHER" id="PTHR43390:SF1">
    <property type="entry name" value="CHLOROPLAST PROCESSING PEPTIDASE"/>
    <property type="match status" value="1"/>
</dbReference>
<dbReference type="InterPro" id="IPR019533">
    <property type="entry name" value="Peptidase_S26"/>
</dbReference>
<protein>
    <recommendedName>
        <fullName evidence="4 8">Signal peptidase I</fullName>
        <ecNumber evidence="4 8">3.4.21.89</ecNumber>
    </recommendedName>
</protein>
<dbReference type="GO" id="GO:0005886">
    <property type="term" value="C:plasma membrane"/>
    <property type="evidence" value="ECO:0007669"/>
    <property type="project" value="UniProtKB-SubCell"/>
</dbReference>
<keyword evidence="8" id="KW-0472">Membrane</keyword>
<keyword evidence="5 8" id="KW-0645">Protease</keyword>
<comment type="similarity">
    <text evidence="3 9">Belongs to the peptidase S26 family.</text>
</comment>
<dbReference type="PROSITE" id="PS00760">
    <property type="entry name" value="SPASE_I_2"/>
    <property type="match status" value="1"/>
</dbReference>
<dbReference type="InterPro" id="IPR036286">
    <property type="entry name" value="LexA/Signal_pep-like_sf"/>
</dbReference>
<keyword evidence="8" id="KW-1133">Transmembrane helix</keyword>
<keyword evidence="8" id="KW-0812">Transmembrane</keyword>
<dbReference type="PROSITE" id="PS00501">
    <property type="entry name" value="SPASE_I_1"/>
    <property type="match status" value="1"/>
</dbReference>
<feature type="transmembrane region" description="Helical" evidence="8">
    <location>
        <begin position="12"/>
        <end position="31"/>
    </location>
</feature>
<accession>A0A926NAL0</accession>
<dbReference type="InterPro" id="IPR019758">
    <property type="entry name" value="Pept_S26A_signal_pept_1_CS"/>
</dbReference>
<evidence type="ECO:0000256" key="1">
    <source>
        <dbReference type="ARBA" id="ARBA00000677"/>
    </source>
</evidence>
<name>A0A926NAL0_9BACL</name>
<evidence type="ECO:0000313" key="11">
    <source>
        <dbReference type="EMBL" id="MBD1371705.1"/>
    </source>
</evidence>
<evidence type="ECO:0000256" key="5">
    <source>
        <dbReference type="ARBA" id="ARBA00022670"/>
    </source>
</evidence>
<gene>
    <name evidence="11" type="primary">lepB</name>
    <name evidence="11" type="ORF">IC620_04945</name>
</gene>
<dbReference type="SUPFAM" id="SSF51306">
    <property type="entry name" value="LexA/Signal peptidase"/>
    <property type="match status" value="1"/>
</dbReference>
<keyword evidence="12" id="KW-1185">Reference proteome</keyword>
<dbReference type="Proteomes" id="UP000661691">
    <property type="component" value="Unassembled WGS sequence"/>
</dbReference>
<dbReference type="GO" id="GO:0009003">
    <property type="term" value="F:signal peptidase activity"/>
    <property type="evidence" value="ECO:0007669"/>
    <property type="project" value="UniProtKB-EC"/>
</dbReference>
<feature type="active site" evidence="7">
    <location>
        <position position="40"/>
    </location>
</feature>
<comment type="caution">
    <text evidence="11">The sequence shown here is derived from an EMBL/GenBank/DDBJ whole genome shotgun (WGS) entry which is preliminary data.</text>
</comment>
<evidence type="ECO:0000256" key="6">
    <source>
        <dbReference type="ARBA" id="ARBA00022801"/>
    </source>
</evidence>
<evidence type="ECO:0000256" key="7">
    <source>
        <dbReference type="PIRSR" id="PIRSR600223-1"/>
    </source>
</evidence>
<dbReference type="InterPro" id="IPR019756">
    <property type="entry name" value="Pept_S26A_signal_pept_1_Ser-AS"/>
</dbReference>
<organism evidence="11 12">
    <name type="scientific">Polycladospora coralii</name>
    <dbReference type="NCBI Taxonomy" id="2771432"/>
    <lineage>
        <taxon>Bacteria</taxon>
        <taxon>Bacillati</taxon>
        <taxon>Bacillota</taxon>
        <taxon>Bacilli</taxon>
        <taxon>Bacillales</taxon>
        <taxon>Thermoactinomycetaceae</taxon>
        <taxon>Polycladospora</taxon>
    </lineage>
</organism>
<evidence type="ECO:0000256" key="9">
    <source>
        <dbReference type="RuleBase" id="RU362042"/>
    </source>
</evidence>
<reference evidence="11" key="1">
    <citation type="submission" date="2020-09" db="EMBL/GenBank/DDBJ databases">
        <title>A novel bacterium of genus Hazenella, isolated from South China Sea.</title>
        <authorList>
            <person name="Huang H."/>
            <person name="Mo K."/>
            <person name="Hu Y."/>
        </authorList>
    </citation>
    <scope>NUCLEOTIDE SEQUENCE</scope>
    <source>
        <strain evidence="11">IB182357</strain>
    </source>
</reference>
<dbReference type="PANTHER" id="PTHR43390">
    <property type="entry name" value="SIGNAL PEPTIDASE I"/>
    <property type="match status" value="1"/>
</dbReference>
<evidence type="ECO:0000313" key="12">
    <source>
        <dbReference type="Proteomes" id="UP000661691"/>
    </source>
</evidence>
<evidence type="ECO:0000259" key="10">
    <source>
        <dbReference type="Pfam" id="PF10502"/>
    </source>
</evidence>
<keyword evidence="6 8" id="KW-0378">Hydrolase</keyword>
<dbReference type="InterPro" id="IPR019757">
    <property type="entry name" value="Pept_S26A_signal_pept_1_Lys-AS"/>
</dbReference>
<dbReference type="PRINTS" id="PR00727">
    <property type="entry name" value="LEADERPTASE"/>
</dbReference>
<dbReference type="Pfam" id="PF10502">
    <property type="entry name" value="Peptidase_S26"/>
    <property type="match status" value="1"/>
</dbReference>
<feature type="active site" evidence="7">
    <location>
        <position position="106"/>
    </location>
</feature>
<dbReference type="AlphaFoldDB" id="A0A926NAL0"/>
<dbReference type="EMBL" id="JACXAH010000005">
    <property type="protein sequence ID" value="MBD1371705.1"/>
    <property type="molecule type" value="Genomic_DNA"/>
</dbReference>
<feature type="domain" description="Peptidase S26" evidence="10">
    <location>
        <begin position="11"/>
        <end position="181"/>
    </location>
</feature>
<dbReference type="EC" id="3.4.21.89" evidence="4 8"/>
<dbReference type="Gene3D" id="2.10.109.10">
    <property type="entry name" value="Umud Fragment, subunit A"/>
    <property type="match status" value="1"/>
</dbReference>
<evidence type="ECO:0000256" key="2">
    <source>
        <dbReference type="ARBA" id="ARBA00004401"/>
    </source>
</evidence>
<comment type="subcellular location">
    <subcellularLocation>
        <location evidence="2">Cell membrane</location>
        <topology evidence="2">Single-pass type II membrane protein</topology>
    </subcellularLocation>
    <subcellularLocation>
        <location evidence="9">Membrane</location>
        <topology evidence="9">Single-pass type II membrane protein</topology>
    </subcellularLocation>
</comment>
<evidence type="ECO:0000256" key="8">
    <source>
        <dbReference type="RuleBase" id="RU003993"/>
    </source>
</evidence>
<sequence length="185" mass="21566">MLSQWARELYTWSSAIVIGIVVALFVSIFLFQPTKVSGHSMEPTLHHQNRIYISKIPRTFSYNPKYGDIVIIDSRVHRDRSFKDDLVDNPFYRLVFGHEENTVWVKRVIGKPGDTIEIRDNQVFRNEQKVNEPYIKEKMTNTPNQTIQVPDNQIFVMGDNRNYSQDSRVIGTIPIDHVLGIKLFD</sequence>
<evidence type="ECO:0000256" key="3">
    <source>
        <dbReference type="ARBA" id="ARBA00009370"/>
    </source>
</evidence>
<dbReference type="NCBIfam" id="TIGR02227">
    <property type="entry name" value="sigpep_I_bact"/>
    <property type="match status" value="1"/>
</dbReference>